<dbReference type="Pfam" id="PF16035">
    <property type="entry name" value="Chalcone_2"/>
    <property type="match status" value="2"/>
</dbReference>
<dbReference type="STRING" id="686832.A0A0C3CHY6"/>
<reference evidence="3" key="2">
    <citation type="submission" date="2015-01" db="EMBL/GenBank/DDBJ databases">
        <title>Evolutionary Origins and Diversification of the Mycorrhizal Mutualists.</title>
        <authorList>
            <consortium name="DOE Joint Genome Institute"/>
            <consortium name="Mycorrhizal Genomics Consortium"/>
            <person name="Kohler A."/>
            <person name="Kuo A."/>
            <person name="Nagy L.G."/>
            <person name="Floudas D."/>
            <person name="Copeland A."/>
            <person name="Barry K.W."/>
            <person name="Cichocki N."/>
            <person name="Veneault-Fourrey C."/>
            <person name="LaButti K."/>
            <person name="Lindquist E.A."/>
            <person name="Lipzen A."/>
            <person name="Lundell T."/>
            <person name="Morin E."/>
            <person name="Murat C."/>
            <person name="Riley R."/>
            <person name="Ohm R."/>
            <person name="Sun H."/>
            <person name="Tunlid A."/>
            <person name="Henrissat B."/>
            <person name="Grigoriev I.V."/>
            <person name="Hibbett D.S."/>
            <person name="Martin F."/>
        </authorList>
    </citation>
    <scope>NUCLEOTIDE SEQUENCE [LARGE SCALE GENOMIC DNA]</scope>
    <source>
        <strain evidence="3">h7</strain>
    </source>
</reference>
<keyword evidence="3" id="KW-1185">Reference proteome</keyword>
<protein>
    <recommendedName>
        <fullName evidence="1">Chalcone isomerase domain-containing protein</fullName>
    </recommendedName>
</protein>
<evidence type="ECO:0000313" key="3">
    <source>
        <dbReference type="Proteomes" id="UP000053424"/>
    </source>
</evidence>
<sequence>MSFALARFARAFHPATRRFASSLASKPASHSSRVLLWGTAALGMTAGCLVLSPTTIYLDSQVTKTLVQQNAGEDTIVDPATSIAFPKVMRVPSKIKVPPLTLVGVGVRKVSFMRVKVYSIAFYADLNNPNLVIPRDMSPEDKIEHIIRNSACVIRIVPTRSTSYTHLRDAFVRALQARLAAAMREGTITEETTQAASSSMRSLKSLFPNAPLAKHSPLDIFLAAPIPNRTRPVVFRDLGSIECDWLATEFFLNYFDKDGPSPPLKESVFESIREFST</sequence>
<evidence type="ECO:0000313" key="2">
    <source>
        <dbReference type="EMBL" id="KIM48355.1"/>
    </source>
</evidence>
<evidence type="ECO:0000259" key="1">
    <source>
        <dbReference type="Pfam" id="PF16035"/>
    </source>
</evidence>
<dbReference type="SUPFAM" id="SSF54626">
    <property type="entry name" value="Chalcone isomerase"/>
    <property type="match status" value="1"/>
</dbReference>
<name>A0A0C3CHY6_HEBCY</name>
<dbReference type="EMBL" id="KN831769">
    <property type="protein sequence ID" value="KIM48355.1"/>
    <property type="molecule type" value="Genomic_DNA"/>
</dbReference>
<feature type="domain" description="Chalcone isomerase" evidence="1">
    <location>
        <begin position="144"/>
        <end position="268"/>
    </location>
</feature>
<dbReference type="PANTHER" id="PTHR47284">
    <property type="entry name" value="FATTY-ACID-BINDING PROTEIN 2"/>
    <property type="match status" value="1"/>
</dbReference>
<organism evidence="2 3">
    <name type="scientific">Hebeloma cylindrosporum</name>
    <dbReference type="NCBI Taxonomy" id="76867"/>
    <lineage>
        <taxon>Eukaryota</taxon>
        <taxon>Fungi</taxon>
        <taxon>Dikarya</taxon>
        <taxon>Basidiomycota</taxon>
        <taxon>Agaricomycotina</taxon>
        <taxon>Agaricomycetes</taxon>
        <taxon>Agaricomycetidae</taxon>
        <taxon>Agaricales</taxon>
        <taxon>Agaricineae</taxon>
        <taxon>Hymenogastraceae</taxon>
        <taxon>Hebeloma</taxon>
    </lineage>
</organism>
<dbReference type="GO" id="GO:0016872">
    <property type="term" value="F:intramolecular lyase activity"/>
    <property type="evidence" value="ECO:0007669"/>
    <property type="project" value="InterPro"/>
</dbReference>
<dbReference type="PANTHER" id="PTHR47284:SF3">
    <property type="entry name" value="FATTY-ACID-BINDING PROTEIN 2"/>
    <property type="match status" value="1"/>
</dbReference>
<dbReference type="Gene3D" id="3.50.70.10">
    <property type="match status" value="1"/>
</dbReference>
<proteinExistence type="predicted"/>
<gene>
    <name evidence="2" type="ORF">M413DRAFT_440083</name>
</gene>
<dbReference type="OrthoDB" id="18193at2759"/>
<feature type="domain" description="Chalcone isomerase" evidence="1">
    <location>
        <begin position="100"/>
        <end position="126"/>
    </location>
</feature>
<dbReference type="AlphaFoldDB" id="A0A0C3CHY6"/>
<dbReference type="Proteomes" id="UP000053424">
    <property type="component" value="Unassembled WGS sequence"/>
</dbReference>
<dbReference type="InterPro" id="IPR016087">
    <property type="entry name" value="Chalcone_isomerase"/>
</dbReference>
<dbReference type="InterPro" id="IPR036298">
    <property type="entry name" value="Chalcone_isomerase_sf"/>
</dbReference>
<accession>A0A0C3CHY6</accession>
<reference evidence="2 3" key="1">
    <citation type="submission" date="2014-04" db="EMBL/GenBank/DDBJ databases">
        <authorList>
            <consortium name="DOE Joint Genome Institute"/>
            <person name="Kuo A."/>
            <person name="Gay G."/>
            <person name="Dore J."/>
            <person name="Kohler A."/>
            <person name="Nagy L.G."/>
            <person name="Floudas D."/>
            <person name="Copeland A."/>
            <person name="Barry K.W."/>
            <person name="Cichocki N."/>
            <person name="Veneault-Fourrey C."/>
            <person name="LaButti K."/>
            <person name="Lindquist E.A."/>
            <person name="Lipzen A."/>
            <person name="Lundell T."/>
            <person name="Morin E."/>
            <person name="Murat C."/>
            <person name="Sun H."/>
            <person name="Tunlid A."/>
            <person name="Henrissat B."/>
            <person name="Grigoriev I.V."/>
            <person name="Hibbett D.S."/>
            <person name="Martin F."/>
            <person name="Nordberg H.P."/>
            <person name="Cantor M.N."/>
            <person name="Hua S.X."/>
        </authorList>
    </citation>
    <scope>NUCLEOTIDE SEQUENCE [LARGE SCALE GENOMIC DNA]</scope>
    <source>
        <strain evidence="3">h7</strain>
    </source>
</reference>
<dbReference type="HOGENOM" id="CLU_038840_2_0_1"/>
<dbReference type="InterPro" id="IPR016088">
    <property type="entry name" value="Chalcone_isomerase_3-sand"/>
</dbReference>